<evidence type="ECO:0008006" key="6">
    <source>
        <dbReference type="Google" id="ProtNLM"/>
    </source>
</evidence>
<dbReference type="PANTHER" id="PTHR37938">
    <property type="entry name" value="BLL0215 PROTEIN"/>
    <property type="match status" value="1"/>
</dbReference>
<dbReference type="InterPro" id="IPR018649">
    <property type="entry name" value="SHOCT"/>
</dbReference>
<sequence>MERRSSELFETGEVVIFDKRHSLWEIWKNFLIGGGAIVLLALLLTKFKPGPSETGAASYGYIILISILAAFALVAYGAIPLIKIRKIEGRHPILPAGAMILAAGGWITLFWFRNSAAFADKWTIVAWIAFFVVTGVWLLYPILKWYFTHFILTDRRLIFNSGILTKKWKSIPLDQINDLACSQNLWERIFRYGDIVIESAGEFGQEAFTNIGNPVEVRTQILQQRRLYEEGQSSRASREIAREMRSALQEPGMHRTTNPAQPAAAQPTDLELVDGLKKLDELRRSGALTEEEFQKAKKELMGELFEE</sequence>
<keyword evidence="1" id="KW-1133">Transmembrane helix</keyword>
<evidence type="ECO:0000259" key="2">
    <source>
        <dbReference type="Pfam" id="PF03703"/>
    </source>
</evidence>
<feature type="domain" description="YdbS-like PH" evidence="2">
    <location>
        <begin position="145"/>
        <end position="221"/>
    </location>
</feature>
<comment type="caution">
    <text evidence="4">The sequence shown here is derived from an EMBL/GenBank/DDBJ whole genome shotgun (WGS) entry which is preliminary data.</text>
</comment>
<dbReference type="STRING" id="1797197.A2Y75_08950"/>
<dbReference type="InterPro" id="IPR005182">
    <property type="entry name" value="YdbS-like_PH"/>
</dbReference>
<evidence type="ECO:0000313" key="5">
    <source>
        <dbReference type="Proteomes" id="UP000177876"/>
    </source>
</evidence>
<organism evidence="4 5">
    <name type="scientific">Candidatus Solincola sediminis</name>
    <dbReference type="NCBI Taxonomy" id="1797199"/>
    <lineage>
        <taxon>Bacteria</taxon>
        <taxon>Bacillati</taxon>
        <taxon>Actinomycetota</taxon>
        <taxon>Candidatus Geothermincolia</taxon>
        <taxon>Candidatus Geothermincolales</taxon>
        <taxon>Candidatus Geothermincolaceae</taxon>
        <taxon>Candidatus Solincola</taxon>
    </lineage>
</organism>
<evidence type="ECO:0000256" key="1">
    <source>
        <dbReference type="SAM" id="Phobius"/>
    </source>
</evidence>
<feature type="transmembrane region" description="Helical" evidence="1">
    <location>
        <begin position="124"/>
        <end position="147"/>
    </location>
</feature>
<feature type="transmembrane region" description="Helical" evidence="1">
    <location>
        <begin position="93"/>
        <end position="112"/>
    </location>
</feature>
<protein>
    <recommendedName>
        <fullName evidence="6">DUF304 domain-containing protein</fullName>
    </recommendedName>
</protein>
<dbReference type="Pfam" id="PF09851">
    <property type="entry name" value="SHOCT"/>
    <property type="match status" value="1"/>
</dbReference>
<feature type="domain" description="SHOCT" evidence="3">
    <location>
        <begin position="276"/>
        <end position="301"/>
    </location>
</feature>
<evidence type="ECO:0000259" key="3">
    <source>
        <dbReference type="Pfam" id="PF09851"/>
    </source>
</evidence>
<feature type="transmembrane region" description="Helical" evidence="1">
    <location>
        <begin position="29"/>
        <end position="47"/>
    </location>
</feature>
<keyword evidence="1" id="KW-0812">Transmembrane</keyword>
<keyword evidence="1" id="KW-0472">Membrane</keyword>
<evidence type="ECO:0000313" key="4">
    <source>
        <dbReference type="EMBL" id="OFW55448.1"/>
    </source>
</evidence>
<dbReference type="PANTHER" id="PTHR37938:SF1">
    <property type="entry name" value="BLL0215 PROTEIN"/>
    <property type="match status" value="1"/>
</dbReference>
<dbReference type="Pfam" id="PF03703">
    <property type="entry name" value="bPH_2"/>
    <property type="match status" value="1"/>
</dbReference>
<proteinExistence type="predicted"/>
<dbReference type="Proteomes" id="UP000177876">
    <property type="component" value="Unassembled WGS sequence"/>
</dbReference>
<dbReference type="AlphaFoldDB" id="A0A1F2WF09"/>
<reference evidence="4 5" key="1">
    <citation type="journal article" date="2016" name="Nat. Commun.">
        <title>Thousands of microbial genomes shed light on interconnected biogeochemical processes in an aquifer system.</title>
        <authorList>
            <person name="Anantharaman K."/>
            <person name="Brown C.T."/>
            <person name="Hug L.A."/>
            <person name="Sharon I."/>
            <person name="Castelle C.J."/>
            <person name="Probst A.J."/>
            <person name="Thomas B.C."/>
            <person name="Singh A."/>
            <person name="Wilkins M.J."/>
            <person name="Karaoz U."/>
            <person name="Brodie E.L."/>
            <person name="Williams K.H."/>
            <person name="Hubbard S.S."/>
            <person name="Banfield J.F."/>
        </authorList>
    </citation>
    <scope>NUCLEOTIDE SEQUENCE [LARGE SCALE GENOMIC DNA]</scope>
</reference>
<accession>A0A1F2WF09</accession>
<dbReference type="EMBL" id="MELK01000053">
    <property type="protein sequence ID" value="OFW55448.1"/>
    <property type="molecule type" value="Genomic_DNA"/>
</dbReference>
<name>A0A1F2WF09_9ACTN</name>
<gene>
    <name evidence="4" type="ORF">A2Y75_08950</name>
</gene>
<feature type="transmembrane region" description="Helical" evidence="1">
    <location>
        <begin position="59"/>
        <end position="81"/>
    </location>
</feature>